<dbReference type="EMBL" id="CP144698">
    <property type="protein sequence ID" value="WVZ17883.1"/>
    <property type="molecule type" value="Genomic_DNA"/>
</dbReference>
<accession>A0AAQ3S673</accession>
<evidence type="ECO:0000313" key="1">
    <source>
        <dbReference type="EMBL" id="WVZ17883.1"/>
    </source>
</evidence>
<proteinExistence type="predicted"/>
<gene>
    <name evidence="1" type="ORF">V8G54_010865</name>
</gene>
<reference evidence="1 2" key="1">
    <citation type="journal article" date="2023" name="Life. Sci Alliance">
        <title>Evolutionary insights into 3D genome organization and epigenetic landscape of Vigna mungo.</title>
        <authorList>
            <person name="Junaid A."/>
            <person name="Singh B."/>
            <person name="Bhatia S."/>
        </authorList>
    </citation>
    <scope>NUCLEOTIDE SEQUENCE [LARGE SCALE GENOMIC DNA]</scope>
    <source>
        <strain evidence="1">Urdbean</strain>
    </source>
</reference>
<keyword evidence="2" id="KW-1185">Reference proteome</keyword>
<evidence type="ECO:0000313" key="2">
    <source>
        <dbReference type="Proteomes" id="UP001374535"/>
    </source>
</evidence>
<name>A0AAQ3S673_VIGMU</name>
<dbReference type="Proteomes" id="UP001374535">
    <property type="component" value="Chromosome 3"/>
</dbReference>
<organism evidence="1 2">
    <name type="scientific">Vigna mungo</name>
    <name type="common">Black gram</name>
    <name type="synonym">Phaseolus mungo</name>
    <dbReference type="NCBI Taxonomy" id="3915"/>
    <lineage>
        <taxon>Eukaryota</taxon>
        <taxon>Viridiplantae</taxon>
        <taxon>Streptophyta</taxon>
        <taxon>Embryophyta</taxon>
        <taxon>Tracheophyta</taxon>
        <taxon>Spermatophyta</taxon>
        <taxon>Magnoliopsida</taxon>
        <taxon>eudicotyledons</taxon>
        <taxon>Gunneridae</taxon>
        <taxon>Pentapetalae</taxon>
        <taxon>rosids</taxon>
        <taxon>fabids</taxon>
        <taxon>Fabales</taxon>
        <taxon>Fabaceae</taxon>
        <taxon>Papilionoideae</taxon>
        <taxon>50 kb inversion clade</taxon>
        <taxon>NPAAA clade</taxon>
        <taxon>indigoferoid/millettioid clade</taxon>
        <taxon>Phaseoleae</taxon>
        <taxon>Vigna</taxon>
    </lineage>
</organism>
<sequence>MICVSVLPDEYDNDEHCQLFKQKKDEENGKEDEPNVCKSVARMDYYKAEHLAGVTFHLQDELPWYVTVRRFTPKHLKMHSNIDGYTPKDMLEIEHDEMLKEAKNVIFAAAYTTEAGNENDTDAFRVNDFLFSPSWMLWLLQLHLLQR</sequence>
<dbReference type="AlphaFoldDB" id="A0AAQ3S673"/>
<protein>
    <submittedName>
        <fullName evidence="1">Uncharacterized protein</fullName>
    </submittedName>
</protein>